<sequence>MSTPSTTLQSTNVTLSVETPFRKSFRNKLNALYEVSYLSEDDKISTTDLPLINPYTAFSKLTTFSPIRSIRHLIDRPFTGLKNMYNQRCLVSIHSSLRGRTVRNPPDPLGISMQVDLSGYTHLHFGAIRLALNYRGRKGLPVMRAWHRWIIGIVFITLVSNFNMAISDPRLLIALKVVCDCGGCDDCHRKRKKLPCFEEVKKDTDPKFDKDVNPGLLVPQKKKMLPRYKPILKWVKREKWKNPEEIRDYLKDIVSTPITEKLVVDGT</sequence>
<feature type="transmembrane region" description="Helical" evidence="1">
    <location>
        <begin position="145"/>
        <end position="166"/>
    </location>
</feature>
<dbReference type="PANTHER" id="PTHR48435:SF1">
    <property type="entry name" value="POLYPROTEIN"/>
    <property type="match status" value="1"/>
</dbReference>
<dbReference type="EMBL" id="PGOL01001449">
    <property type="protein sequence ID" value="PKI57997.1"/>
    <property type="molecule type" value="Genomic_DNA"/>
</dbReference>
<evidence type="ECO:0000313" key="2">
    <source>
        <dbReference type="EMBL" id="PKI57997.1"/>
    </source>
</evidence>
<name>A0A2I0JNX7_PUNGR</name>
<organism evidence="2 3">
    <name type="scientific">Punica granatum</name>
    <name type="common">Pomegranate</name>
    <dbReference type="NCBI Taxonomy" id="22663"/>
    <lineage>
        <taxon>Eukaryota</taxon>
        <taxon>Viridiplantae</taxon>
        <taxon>Streptophyta</taxon>
        <taxon>Embryophyta</taxon>
        <taxon>Tracheophyta</taxon>
        <taxon>Spermatophyta</taxon>
        <taxon>Magnoliopsida</taxon>
        <taxon>eudicotyledons</taxon>
        <taxon>Gunneridae</taxon>
        <taxon>Pentapetalae</taxon>
        <taxon>rosids</taxon>
        <taxon>malvids</taxon>
        <taxon>Myrtales</taxon>
        <taxon>Lythraceae</taxon>
        <taxon>Punica</taxon>
    </lineage>
</organism>
<accession>A0A2I0JNX7</accession>
<keyword evidence="3" id="KW-1185">Reference proteome</keyword>
<evidence type="ECO:0000313" key="3">
    <source>
        <dbReference type="Proteomes" id="UP000233551"/>
    </source>
</evidence>
<dbReference type="AlphaFoldDB" id="A0A2I0JNX7"/>
<evidence type="ECO:0000256" key="1">
    <source>
        <dbReference type="SAM" id="Phobius"/>
    </source>
</evidence>
<keyword evidence="1" id="KW-0812">Transmembrane</keyword>
<proteinExistence type="predicted"/>
<dbReference type="Proteomes" id="UP000233551">
    <property type="component" value="Unassembled WGS sequence"/>
</dbReference>
<reference evidence="2 3" key="1">
    <citation type="submission" date="2017-11" db="EMBL/GenBank/DDBJ databases">
        <title>De-novo sequencing of pomegranate (Punica granatum L.) genome.</title>
        <authorList>
            <person name="Akparov Z."/>
            <person name="Amiraslanov A."/>
            <person name="Hajiyeva S."/>
            <person name="Abbasov M."/>
            <person name="Kaur K."/>
            <person name="Hamwieh A."/>
            <person name="Solovyev V."/>
            <person name="Salamov A."/>
            <person name="Braich B."/>
            <person name="Kosarev P."/>
            <person name="Mahmoud A."/>
            <person name="Hajiyev E."/>
            <person name="Babayeva S."/>
            <person name="Izzatullayeva V."/>
            <person name="Mammadov A."/>
            <person name="Mammadov A."/>
            <person name="Sharifova S."/>
            <person name="Ojaghi J."/>
            <person name="Eynullazada K."/>
            <person name="Bayramov B."/>
            <person name="Abdulazimova A."/>
            <person name="Shahmuradov I."/>
        </authorList>
    </citation>
    <scope>NUCLEOTIDE SEQUENCE [LARGE SCALE GENOMIC DNA]</scope>
    <source>
        <strain evidence="3">cv. AG2017</strain>
        <tissue evidence="2">Leaf</tissue>
    </source>
</reference>
<keyword evidence="1" id="KW-0472">Membrane</keyword>
<gene>
    <name evidence="2" type="ORF">CRG98_021577</name>
</gene>
<protein>
    <submittedName>
        <fullName evidence="2">Uncharacterized protein</fullName>
    </submittedName>
</protein>
<keyword evidence="1" id="KW-1133">Transmembrane helix</keyword>
<comment type="caution">
    <text evidence="2">The sequence shown here is derived from an EMBL/GenBank/DDBJ whole genome shotgun (WGS) entry which is preliminary data.</text>
</comment>
<dbReference type="InterPro" id="IPR053098">
    <property type="entry name" value="Petuviruses_polyprotein"/>
</dbReference>
<dbReference type="PANTHER" id="PTHR48435">
    <property type="entry name" value="POLYPROTEIN"/>
    <property type="match status" value="1"/>
</dbReference>